<dbReference type="PANTHER" id="PTHR42885:SF2">
    <property type="entry name" value="HISTIDINOL-PHOSPHATE AMINOTRANSFERASE"/>
    <property type="match status" value="1"/>
</dbReference>
<dbReference type="GO" id="GO:0030170">
    <property type="term" value="F:pyridoxal phosphate binding"/>
    <property type="evidence" value="ECO:0007669"/>
    <property type="project" value="InterPro"/>
</dbReference>
<protein>
    <submittedName>
        <fullName evidence="6">Aminotransferase class I/II-fold pyridoxal phosphate-dependent enzyme</fullName>
    </submittedName>
</protein>
<dbReference type="InterPro" id="IPR015422">
    <property type="entry name" value="PyrdxlP-dep_Trfase_small"/>
</dbReference>
<dbReference type="Gene3D" id="3.40.640.10">
    <property type="entry name" value="Type I PLP-dependent aspartate aminotransferase-like (Major domain)"/>
    <property type="match status" value="1"/>
</dbReference>
<evidence type="ECO:0000256" key="2">
    <source>
        <dbReference type="ARBA" id="ARBA00022576"/>
    </source>
</evidence>
<dbReference type="SUPFAM" id="SSF53383">
    <property type="entry name" value="PLP-dependent transferases"/>
    <property type="match status" value="1"/>
</dbReference>
<evidence type="ECO:0000256" key="3">
    <source>
        <dbReference type="ARBA" id="ARBA00022679"/>
    </source>
</evidence>
<proteinExistence type="predicted"/>
<evidence type="ECO:0000313" key="7">
    <source>
        <dbReference type="Proteomes" id="UP000886842"/>
    </source>
</evidence>
<feature type="non-terminal residue" evidence="6">
    <location>
        <position position="144"/>
    </location>
</feature>
<evidence type="ECO:0000256" key="4">
    <source>
        <dbReference type="ARBA" id="ARBA00022898"/>
    </source>
</evidence>
<reference evidence="6" key="2">
    <citation type="journal article" date="2021" name="PeerJ">
        <title>Extensive microbial diversity within the chicken gut microbiome revealed by metagenomics and culture.</title>
        <authorList>
            <person name="Gilroy R."/>
            <person name="Ravi A."/>
            <person name="Getino M."/>
            <person name="Pursley I."/>
            <person name="Horton D.L."/>
            <person name="Alikhan N.F."/>
            <person name="Baker D."/>
            <person name="Gharbi K."/>
            <person name="Hall N."/>
            <person name="Watson M."/>
            <person name="Adriaenssens E.M."/>
            <person name="Foster-Nyarko E."/>
            <person name="Jarju S."/>
            <person name="Secka A."/>
            <person name="Antonio M."/>
            <person name="Oren A."/>
            <person name="Chaudhuri R.R."/>
            <person name="La Ragione R."/>
            <person name="Hildebrand F."/>
            <person name="Pallen M.J."/>
        </authorList>
    </citation>
    <scope>NUCLEOTIDE SEQUENCE</scope>
    <source>
        <strain evidence="6">ChiGjej1B1-24693</strain>
    </source>
</reference>
<dbReference type="Gene3D" id="3.90.1150.10">
    <property type="entry name" value="Aspartate Aminotransferase, domain 1"/>
    <property type="match status" value="1"/>
</dbReference>
<sequence length="144" mass="15717">MAELPLRPELVGEQPYGAPQLDVAHPLNVNENPYPPGPEVIADASLAVAEAMTQMNRYPERDAVGLRSDLAGYLGHGLNADHIWVANGSNEVMLHVMLAFAGPGRTALGFAPTYSMYPEYARDSHTRWVTVDRRADFTLDLDAA</sequence>
<dbReference type="InterPro" id="IPR004839">
    <property type="entry name" value="Aminotransferase_I/II_large"/>
</dbReference>
<evidence type="ECO:0000256" key="1">
    <source>
        <dbReference type="ARBA" id="ARBA00001933"/>
    </source>
</evidence>
<dbReference type="EMBL" id="DVLP01000164">
    <property type="protein sequence ID" value="HIT75012.1"/>
    <property type="molecule type" value="Genomic_DNA"/>
</dbReference>
<evidence type="ECO:0000259" key="5">
    <source>
        <dbReference type="Pfam" id="PF00155"/>
    </source>
</evidence>
<feature type="domain" description="Aminotransferase class I/classII large" evidence="5">
    <location>
        <begin position="27"/>
        <end position="143"/>
    </location>
</feature>
<dbReference type="Pfam" id="PF00155">
    <property type="entry name" value="Aminotran_1_2"/>
    <property type="match status" value="1"/>
</dbReference>
<dbReference type="PANTHER" id="PTHR42885">
    <property type="entry name" value="HISTIDINOL-PHOSPHATE AMINOTRANSFERASE-RELATED"/>
    <property type="match status" value="1"/>
</dbReference>
<dbReference type="GO" id="GO:0008483">
    <property type="term" value="F:transaminase activity"/>
    <property type="evidence" value="ECO:0007669"/>
    <property type="project" value="UniProtKB-KW"/>
</dbReference>
<comment type="caution">
    <text evidence="6">The sequence shown here is derived from an EMBL/GenBank/DDBJ whole genome shotgun (WGS) entry which is preliminary data.</text>
</comment>
<keyword evidence="2 6" id="KW-0032">Aminotransferase</keyword>
<dbReference type="InterPro" id="IPR015424">
    <property type="entry name" value="PyrdxlP-dep_Trfase"/>
</dbReference>
<name>A0A9D1GXA4_9ACTN</name>
<organism evidence="6 7">
    <name type="scientific">Candidatus Avipropionibacterium avicola</name>
    <dbReference type="NCBI Taxonomy" id="2840701"/>
    <lineage>
        <taxon>Bacteria</taxon>
        <taxon>Bacillati</taxon>
        <taxon>Actinomycetota</taxon>
        <taxon>Actinomycetes</taxon>
        <taxon>Propionibacteriales</taxon>
        <taxon>Propionibacteriaceae</taxon>
        <taxon>Propionibacteriaceae incertae sedis</taxon>
        <taxon>Candidatus Avipropionibacterium</taxon>
    </lineage>
</organism>
<dbReference type="InterPro" id="IPR015421">
    <property type="entry name" value="PyrdxlP-dep_Trfase_major"/>
</dbReference>
<keyword evidence="4" id="KW-0663">Pyridoxal phosphate</keyword>
<evidence type="ECO:0000313" key="6">
    <source>
        <dbReference type="EMBL" id="HIT75012.1"/>
    </source>
</evidence>
<reference evidence="6" key="1">
    <citation type="submission" date="2020-10" db="EMBL/GenBank/DDBJ databases">
        <authorList>
            <person name="Gilroy R."/>
        </authorList>
    </citation>
    <scope>NUCLEOTIDE SEQUENCE</scope>
    <source>
        <strain evidence="6">ChiGjej1B1-24693</strain>
    </source>
</reference>
<keyword evidence="3" id="KW-0808">Transferase</keyword>
<accession>A0A9D1GXA4</accession>
<comment type="cofactor">
    <cofactor evidence="1">
        <name>pyridoxal 5'-phosphate</name>
        <dbReference type="ChEBI" id="CHEBI:597326"/>
    </cofactor>
</comment>
<dbReference type="Proteomes" id="UP000886842">
    <property type="component" value="Unassembled WGS sequence"/>
</dbReference>
<gene>
    <name evidence="6" type="ORF">IAA98_05455</name>
</gene>
<dbReference type="AlphaFoldDB" id="A0A9D1GXA4"/>